<keyword evidence="8" id="KW-1185">Reference proteome</keyword>
<reference evidence="7" key="1">
    <citation type="submission" date="2023-07" db="EMBL/GenBank/DDBJ databases">
        <authorList>
            <consortium name="AG Swart"/>
            <person name="Singh M."/>
            <person name="Singh A."/>
            <person name="Seah K."/>
            <person name="Emmerich C."/>
        </authorList>
    </citation>
    <scope>NUCLEOTIDE SEQUENCE</scope>
    <source>
        <strain evidence="7">DP1</strain>
    </source>
</reference>
<evidence type="ECO:0000256" key="3">
    <source>
        <dbReference type="ARBA" id="ARBA00022692"/>
    </source>
</evidence>
<dbReference type="Pfam" id="PF01554">
    <property type="entry name" value="MatE"/>
    <property type="match status" value="2"/>
</dbReference>
<dbReference type="InterPro" id="IPR045069">
    <property type="entry name" value="MATE_euk"/>
</dbReference>
<keyword evidence="5 6" id="KW-0472">Membrane</keyword>
<dbReference type="GO" id="GO:1990961">
    <property type="term" value="P:xenobiotic detoxification by transmembrane export across the plasma membrane"/>
    <property type="evidence" value="ECO:0007669"/>
    <property type="project" value="InterPro"/>
</dbReference>
<dbReference type="EMBL" id="CAMPGE010007138">
    <property type="protein sequence ID" value="CAI2366063.1"/>
    <property type="molecule type" value="Genomic_DNA"/>
</dbReference>
<proteinExistence type="inferred from homology"/>
<organism evidence="7 8">
    <name type="scientific">Euplotes crassus</name>
    <dbReference type="NCBI Taxonomy" id="5936"/>
    <lineage>
        <taxon>Eukaryota</taxon>
        <taxon>Sar</taxon>
        <taxon>Alveolata</taxon>
        <taxon>Ciliophora</taxon>
        <taxon>Intramacronucleata</taxon>
        <taxon>Spirotrichea</taxon>
        <taxon>Hypotrichia</taxon>
        <taxon>Euplotida</taxon>
        <taxon>Euplotidae</taxon>
        <taxon>Moneuplotes</taxon>
    </lineage>
</organism>
<dbReference type="GO" id="GO:0042910">
    <property type="term" value="F:xenobiotic transmembrane transporter activity"/>
    <property type="evidence" value="ECO:0007669"/>
    <property type="project" value="InterPro"/>
</dbReference>
<feature type="transmembrane region" description="Helical" evidence="6">
    <location>
        <begin position="451"/>
        <end position="472"/>
    </location>
</feature>
<dbReference type="PANTHER" id="PTHR11206">
    <property type="entry name" value="MULTIDRUG RESISTANCE PROTEIN"/>
    <property type="match status" value="1"/>
</dbReference>
<evidence type="ECO:0000256" key="2">
    <source>
        <dbReference type="ARBA" id="ARBA00010199"/>
    </source>
</evidence>
<dbReference type="Proteomes" id="UP001295684">
    <property type="component" value="Unassembled WGS sequence"/>
</dbReference>
<protein>
    <submittedName>
        <fullName evidence="7">Uncharacterized protein</fullName>
    </submittedName>
</protein>
<comment type="subcellular location">
    <subcellularLocation>
        <location evidence="1">Membrane</location>
        <topology evidence="1">Multi-pass membrane protein</topology>
    </subcellularLocation>
</comment>
<feature type="transmembrane region" description="Helical" evidence="6">
    <location>
        <begin position="421"/>
        <end position="445"/>
    </location>
</feature>
<keyword evidence="3 6" id="KW-0812">Transmembrane</keyword>
<dbReference type="InterPro" id="IPR002528">
    <property type="entry name" value="MATE_fam"/>
</dbReference>
<name>A0AAD1UEY9_EUPCR</name>
<feature type="transmembrane region" description="Helical" evidence="6">
    <location>
        <begin position="306"/>
        <end position="327"/>
    </location>
</feature>
<dbReference type="GO" id="GO:0015297">
    <property type="term" value="F:antiporter activity"/>
    <property type="evidence" value="ECO:0007669"/>
    <property type="project" value="InterPro"/>
</dbReference>
<dbReference type="NCBIfam" id="TIGR00797">
    <property type="entry name" value="matE"/>
    <property type="match status" value="1"/>
</dbReference>
<evidence type="ECO:0000256" key="5">
    <source>
        <dbReference type="ARBA" id="ARBA00023136"/>
    </source>
</evidence>
<evidence type="ECO:0000256" key="6">
    <source>
        <dbReference type="SAM" id="Phobius"/>
    </source>
</evidence>
<accession>A0AAD1UEY9</accession>
<evidence type="ECO:0000256" key="4">
    <source>
        <dbReference type="ARBA" id="ARBA00022989"/>
    </source>
</evidence>
<dbReference type="AlphaFoldDB" id="A0AAD1UEY9"/>
<gene>
    <name evidence="7" type="ORF">ECRASSUSDP1_LOCUS7334</name>
</gene>
<feature type="transmembrane region" description="Helical" evidence="6">
    <location>
        <begin position="392"/>
        <end position="409"/>
    </location>
</feature>
<feature type="transmembrane region" description="Helical" evidence="6">
    <location>
        <begin position="348"/>
        <end position="372"/>
    </location>
</feature>
<evidence type="ECO:0000313" key="8">
    <source>
        <dbReference type="Proteomes" id="UP001295684"/>
    </source>
</evidence>
<comment type="caution">
    <text evidence="7">The sequence shown here is derived from an EMBL/GenBank/DDBJ whole genome shotgun (WGS) entry which is preliminary data.</text>
</comment>
<sequence length="497" mass="54640">MEQEGIELADHSSQGMKSLGQSWINSEAQEYIPLDGKDEITYKQAVKIYVKLALPSAIGMMIRRVPDMINYIVAGHLGDPAFVSAIGLSLLTNSVLILSIGNGLAGGLETLSAHAFGSGNNYIAGQYYCKAQVMLTILFIPQAILLLYASDILLAVGQPVRSAQFAGQYLTTCIVGIWCHAQTECLRRFLGTQGVFHIVMNSQLVNSAFHSLWIFLFVYVFDLSFQGIALASCLTYILNFVVPIVWIRFNKSSVKEGSWQPISKQSFQELGEYLRYGIPTFIMLACELWSFEILGIMAGLCGEEDLAAFVTAMNVIIFLYMAALGFQMGTNACVGNSLGAGKPKTAKVFANISVYNSVLLCFLLCGVVLLFRFQISGVLMKEEDLRNKTAKILALLLGLCVGDYFQGIAQGNIKAMGYQKYGTVICIIAYWFIQTPITILLGFTYEYGIEGISIGSSTGVIFAAVSFLIIIYTADFEKISHEVEERLRNKPTEQKEG</sequence>
<evidence type="ECO:0000256" key="1">
    <source>
        <dbReference type="ARBA" id="ARBA00004141"/>
    </source>
</evidence>
<comment type="similarity">
    <text evidence="2">Belongs to the multi antimicrobial extrusion (MATE) (TC 2.A.66.1) family.</text>
</comment>
<feature type="transmembrane region" description="Helical" evidence="6">
    <location>
        <begin position="227"/>
        <end position="247"/>
    </location>
</feature>
<evidence type="ECO:0000313" key="7">
    <source>
        <dbReference type="EMBL" id="CAI2366063.1"/>
    </source>
</evidence>
<dbReference type="GO" id="GO:0016020">
    <property type="term" value="C:membrane"/>
    <property type="evidence" value="ECO:0007669"/>
    <property type="project" value="UniProtKB-SubCell"/>
</dbReference>
<dbReference type="CDD" id="cd13132">
    <property type="entry name" value="MATE_eukaryotic"/>
    <property type="match status" value="1"/>
</dbReference>
<feature type="transmembrane region" description="Helical" evidence="6">
    <location>
        <begin position="204"/>
        <end position="221"/>
    </location>
</feature>
<keyword evidence="4 6" id="KW-1133">Transmembrane helix</keyword>
<feature type="transmembrane region" description="Helical" evidence="6">
    <location>
        <begin position="133"/>
        <end position="156"/>
    </location>
</feature>
<feature type="transmembrane region" description="Helical" evidence="6">
    <location>
        <begin position="273"/>
        <end position="300"/>
    </location>
</feature>